<keyword evidence="4 9" id="KW-1133">Transmembrane helix</keyword>
<keyword evidence="9" id="KW-0521">NADP</keyword>
<evidence type="ECO:0000256" key="7">
    <source>
        <dbReference type="ARBA" id="ARBA00047186"/>
    </source>
</evidence>
<dbReference type="Gene3D" id="1.20.120.1630">
    <property type="match status" value="1"/>
</dbReference>
<dbReference type="Pfam" id="PF02544">
    <property type="entry name" value="Steroid_dh"/>
    <property type="match status" value="1"/>
</dbReference>
<keyword evidence="9" id="KW-0560">Oxidoreductase</keyword>
<evidence type="ECO:0000256" key="9">
    <source>
        <dbReference type="RuleBase" id="RU367081"/>
    </source>
</evidence>
<dbReference type="HOGENOM" id="CLU_044409_2_1_1"/>
<evidence type="ECO:0000313" key="12">
    <source>
        <dbReference type="EnsemblMetazoa" id="CapteP197513"/>
    </source>
</evidence>
<evidence type="ECO:0000256" key="5">
    <source>
        <dbReference type="ARBA" id="ARBA00023136"/>
    </source>
</evidence>
<keyword evidence="5 9" id="KW-0472">Membrane</keyword>
<feature type="transmembrane region" description="Helical" evidence="9">
    <location>
        <begin position="147"/>
        <end position="166"/>
    </location>
</feature>
<dbReference type="PANTHER" id="PTHR14624:SF0">
    <property type="entry name" value="POLYPRENOL REDUCTASE"/>
    <property type="match status" value="1"/>
</dbReference>
<comment type="similarity">
    <text evidence="6 9">Belongs to the steroid 5-alpha reductase family. Polyprenal reductase subfamily.</text>
</comment>
<keyword evidence="13" id="KW-1185">Reference proteome</keyword>
<dbReference type="GO" id="GO:0005789">
    <property type="term" value="C:endoplasmic reticulum membrane"/>
    <property type="evidence" value="ECO:0007669"/>
    <property type="project" value="UniProtKB-SubCell"/>
</dbReference>
<dbReference type="UniPathway" id="UPA00378"/>
<sequence length="302" mass="34649">MASAVLIGFWIFASICIVAPGLLFLIVPNLPQVVIDLLLYGKARGKRTKWSLVQMIEVPKSWFTHFYALGIVVNGLALIVVTGSYFYGWQPPQYLLNLLRYLRDKDSSNEDTCAFSACVLIGMMFVQNLRRYLECIFVSVYSKSTMNLIHFMLGVILYSTFHLAVLCDAPSLLSNPDLKKENPGWKCFFGVALFVWSSWHHHTAHKTFGNLRKDNQGQVRTLTHHIPRGGWFEYVSCPHYFMEVLIYTAFGMVAGFSNLTVWSVVIFVYANQAIAARVSHNWYKDTFKDYPKQRRALIPFIF</sequence>
<dbReference type="EMBL" id="AMQN01006821">
    <property type="status" value="NOT_ANNOTATED_CDS"/>
    <property type="molecule type" value="Genomic_DNA"/>
</dbReference>
<dbReference type="AlphaFoldDB" id="R7UW84"/>
<dbReference type="EnsemblMetazoa" id="CapteT197513">
    <property type="protein sequence ID" value="CapteP197513"/>
    <property type="gene ID" value="CapteG197513"/>
</dbReference>
<evidence type="ECO:0000313" key="11">
    <source>
        <dbReference type="EMBL" id="ELU08197.1"/>
    </source>
</evidence>
<dbReference type="InterPro" id="IPR001104">
    <property type="entry name" value="3-oxo-5_a-steroid_4-DH_C"/>
</dbReference>
<protein>
    <recommendedName>
        <fullName evidence="7 9">Polyprenal reductase</fullName>
        <ecNumber evidence="2 9">1.3.1.94</ecNumber>
    </recommendedName>
</protein>
<reference evidence="12" key="3">
    <citation type="submission" date="2015-06" db="UniProtKB">
        <authorList>
            <consortium name="EnsemblMetazoa"/>
        </authorList>
    </citation>
    <scope>IDENTIFICATION</scope>
</reference>
<dbReference type="PANTHER" id="PTHR14624">
    <property type="entry name" value="DFG10 PROTEIN"/>
    <property type="match status" value="1"/>
</dbReference>
<comment type="catalytic activity">
    <reaction evidence="8 9">
        <text>a di-trans,poly-cis-dolichal + NADP(+) = a di-trans,poly-cis-polyprenal + NADPH + H(+)</text>
        <dbReference type="Rhea" id="RHEA:80727"/>
        <dbReference type="Rhea" id="RHEA-COMP:19536"/>
        <dbReference type="Rhea" id="RHEA-COMP:19537"/>
        <dbReference type="ChEBI" id="CHEBI:15378"/>
        <dbReference type="ChEBI" id="CHEBI:57783"/>
        <dbReference type="ChEBI" id="CHEBI:58349"/>
        <dbReference type="ChEBI" id="CHEBI:231623"/>
        <dbReference type="ChEBI" id="CHEBI:231637"/>
        <dbReference type="EC" id="1.3.1.94"/>
    </reaction>
    <physiologicalReaction direction="right-to-left" evidence="8 9">
        <dbReference type="Rhea" id="RHEA:80729"/>
    </physiologicalReaction>
</comment>
<gene>
    <name evidence="11" type="ORF">CAPTEDRAFT_197513</name>
</gene>
<dbReference type="EMBL" id="KB299236">
    <property type="protein sequence ID" value="ELU08197.1"/>
    <property type="molecule type" value="Genomic_DNA"/>
</dbReference>
<evidence type="ECO:0000256" key="6">
    <source>
        <dbReference type="ARBA" id="ARBA00046320"/>
    </source>
</evidence>
<proteinExistence type="inferred from homology"/>
<feature type="transmembrane region" description="Helical" evidence="9">
    <location>
        <begin position="6"/>
        <end position="27"/>
    </location>
</feature>
<comment type="pathway">
    <text evidence="9">Protein modification; protein glycosylation.</text>
</comment>
<evidence type="ECO:0000256" key="8">
    <source>
        <dbReference type="ARBA" id="ARBA00049427"/>
    </source>
</evidence>
<comment type="subcellular location">
    <subcellularLocation>
        <location evidence="1">Endomembrane system</location>
        <topology evidence="1">Multi-pass membrane protein</topology>
    </subcellularLocation>
    <subcellularLocation>
        <location evidence="9">Endoplasmic reticulum membrane</location>
    </subcellularLocation>
</comment>
<dbReference type="PROSITE" id="PS50244">
    <property type="entry name" value="S5A_REDUCTASE"/>
    <property type="match status" value="1"/>
</dbReference>
<feature type="domain" description="3-oxo-5-alpha-steroid 4-dehydrogenase C-terminal" evidence="10">
    <location>
        <begin position="185"/>
        <end position="302"/>
    </location>
</feature>
<feature type="transmembrane region" description="Helical" evidence="9">
    <location>
        <begin position="244"/>
        <end position="270"/>
    </location>
</feature>
<evidence type="ECO:0000256" key="4">
    <source>
        <dbReference type="ARBA" id="ARBA00022989"/>
    </source>
</evidence>
<keyword evidence="3 9" id="KW-0812">Transmembrane</keyword>
<evidence type="ECO:0000256" key="1">
    <source>
        <dbReference type="ARBA" id="ARBA00004127"/>
    </source>
</evidence>
<keyword evidence="9" id="KW-0256">Endoplasmic reticulum</keyword>
<dbReference type="FunCoup" id="R7UW84">
    <property type="interactions" value="1032"/>
</dbReference>
<name>R7UW84_CAPTE</name>
<dbReference type="GO" id="GO:0102389">
    <property type="term" value="F:polyprenol reductase activity"/>
    <property type="evidence" value="ECO:0007669"/>
    <property type="project" value="UniProtKB-UniRule"/>
</dbReference>
<dbReference type="GO" id="GO:0016095">
    <property type="term" value="P:polyprenol catabolic process"/>
    <property type="evidence" value="ECO:0007669"/>
    <property type="project" value="UniProtKB-UniRule"/>
</dbReference>
<dbReference type="GO" id="GO:0160198">
    <property type="term" value="F:polyprenal reductase activity"/>
    <property type="evidence" value="ECO:0007669"/>
    <property type="project" value="UniProtKB-EC"/>
</dbReference>
<reference evidence="13" key="1">
    <citation type="submission" date="2012-12" db="EMBL/GenBank/DDBJ databases">
        <authorList>
            <person name="Hellsten U."/>
            <person name="Grimwood J."/>
            <person name="Chapman J.A."/>
            <person name="Shapiro H."/>
            <person name="Aerts A."/>
            <person name="Otillar R.P."/>
            <person name="Terry A.Y."/>
            <person name="Boore J.L."/>
            <person name="Simakov O."/>
            <person name="Marletaz F."/>
            <person name="Cho S.-J."/>
            <person name="Edsinger-Gonzales E."/>
            <person name="Havlak P."/>
            <person name="Kuo D.-H."/>
            <person name="Larsson T."/>
            <person name="Lv J."/>
            <person name="Arendt D."/>
            <person name="Savage R."/>
            <person name="Osoegawa K."/>
            <person name="de Jong P."/>
            <person name="Lindberg D.R."/>
            <person name="Seaver E.C."/>
            <person name="Weisblat D.A."/>
            <person name="Putnam N.H."/>
            <person name="Grigoriev I.V."/>
            <person name="Rokhsar D.S."/>
        </authorList>
    </citation>
    <scope>NUCLEOTIDE SEQUENCE</scope>
    <source>
        <strain evidence="13">I ESC-2004</strain>
    </source>
</reference>
<evidence type="ECO:0000256" key="2">
    <source>
        <dbReference type="ARBA" id="ARBA00012522"/>
    </source>
</evidence>
<accession>R7UW84</accession>
<dbReference type="GO" id="GO:0006488">
    <property type="term" value="P:dolichol-linked oligosaccharide biosynthetic process"/>
    <property type="evidence" value="ECO:0007669"/>
    <property type="project" value="UniProtKB-UniRule"/>
</dbReference>
<evidence type="ECO:0000313" key="13">
    <source>
        <dbReference type="Proteomes" id="UP000014760"/>
    </source>
</evidence>
<dbReference type="OrthoDB" id="5788137at2759"/>
<dbReference type="GO" id="GO:0003865">
    <property type="term" value="F:3-oxo-5-alpha-steroid 4-dehydrogenase activity"/>
    <property type="evidence" value="ECO:0007669"/>
    <property type="project" value="TreeGrafter"/>
</dbReference>
<dbReference type="InterPro" id="IPR039698">
    <property type="entry name" value="Dfg10/SRD5A3"/>
</dbReference>
<organism evidence="11">
    <name type="scientific">Capitella teleta</name>
    <name type="common">Polychaete worm</name>
    <dbReference type="NCBI Taxonomy" id="283909"/>
    <lineage>
        <taxon>Eukaryota</taxon>
        <taxon>Metazoa</taxon>
        <taxon>Spiralia</taxon>
        <taxon>Lophotrochozoa</taxon>
        <taxon>Annelida</taxon>
        <taxon>Polychaeta</taxon>
        <taxon>Sedentaria</taxon>
        <taxon>Scolecida</taxon>
        <taxon>Capitellidae</taxon>
        <taxon>Capitella</taxon>
    </lineage>
</organism>
<reference evidence="11 13" key="2">
    <citation type="journal article" date="2013" name="Nature">
        <title>Insights into bilaterian evolution from three spiralian genomes.</title>
        <authorList>
            <person name="Simakov O."/>
            <person name="Marletaz F."/>
            <person name="Cho S.J."/>
            <person name="Edsinger-Gonzales E."/>
            <person name="Havlak P."/>
            <person name="Hellsten U."/>
            <person name="Kuo D.H."/>
            <person name="Larsson T."/>
            <person name="Lv J."/>
            <person name="Arendt D."/>
            <person name="Savage R."/>
            <person name="Osoegawa K."/>
            <person name="de Jong P."/>
            <person name="Grimwood J."/>
            <person name="Chapman J.A."/>
            <person name="Shapiro H."/>
            <person name="Aerts A."/>
            <person name="Otillar R.P."/>
            <person name="Terry A.Y."/>
            <person name="Boore J.L."/>
            <person name="Grigoriev I.V."/>
            <person name="Lindberg D.R."/>
            <person name="Seaver E.C."/>
            <person name="Weisblat D.A."/>
            <person name="Putnam N.H."/>
            <person name="Rokhsar D.S."/>
        </authorList>
    </citation>
    <scope>NUCLEOTIDE SEQUENCE</scope>
    <source>
        <strain evidence="11 13">I ESC-2004</strain>
    </source>
</reference>
<dbReference type="EC" id="1.3.1.94" evidence="2 9"/>
<dbReference type="STRING" id="283909.R7UW84"/>
<evidence type="ECO:0000256" key="3">
    <source>
        <dbReference type="ARBA" id="ARBA00022692"/>
    </source>
</evidence>
<evidence type="ECO:0000259" key="10">
    <source>
        <dbReference type="Pfam" id="PF02544"/>
    </source>
</evidence>
<dbReference type="Proteomes" id="UP000014760">
    <property type="component" value="Unassembled WGS sequence"/>
</dbReference>
<feature type="transmembrane region" description="Helical" evidence="9">
    <location>
        <begin position="66"/>
        <end position="87"/>
    </location>
</feature>
<comment type="function">
    <text evidence="9">Plays a key role in early steps of protein N-linked glycosylation by being involved in the conversion of polyprenol into dolichol. Acts as a polyprenal reductase that mediates the reduction of polyprenal into dolichal in a NADP-dependent mechanism. Dolichols are required for the synthesis of dolichol-linked monosaccharides and the oligosaccharide precursor used for N-glycosylation.</text>
</comment>
<dbReference type="OMA" id="RFYETNF"/>